<reference evidence="2" key="2">
    <citation type="submission" date="2012-07" db="EMBL/GenBank/DDBJ databases">
        <title>Complete genome sequence of 'Candidatus Mycoplasma haemolamae'.</title>
        <authorList>
            <person name="Guimaraes A.M.S."/>
            <person name="Toth B."/>
            <person name="Santos A.P."/>
            <person name="Nascimento N.C."/>
            <person name="Sojka J.E."/>
            <person name="Messick J.B."/>
        </authorList>
    </citation>
    <scope>NUCLEOTIDE SEQUENCE [LARGE SCALE GENOMIC DNA]</scope>
    <source>
        <strain evidence="2">Purdue</strain>
    </source>
</reference>
<dbReference type="PATRIC" id="fig|1212765.3.peg.75"/>
<evidence type="ECO:0000313" key="2">
    <source>
        <dbReference type="Proteomes" id="UP000006502"/>
    </source>
</evidence>
<name>I7CIG7_MYCHA</name>
<proteinExistence type="predicted"/>
<dbReference type="HOGENOM" id="CLU_2423750_0_0_14"/>
<gene>
    <name evidence="1" type="ordered locus">MHLP_00345</name>
</gene>
<keyword evidence="2" id="KW-1185">Reference proteome</keyword>
<dbReference type="AlphaFoldDB" id="I7CIG7"/>
<accession>I7CIG7</accession>
<sequence length="106" mass="12353">MQHHAACLVFGDYKQGGFLIESVWFDEPGLAQGLDKVEYLDPNQNKGQMMSDLQDIFNRYRGLEGFTRNLITGYVQKGCKYTYKEKILDAQKNVRDVEYRMECTNQ</sequence>
<organism evidence="1 2">
    <name type="scientific">Mycoplasma haematolamae (strain Purdue)</name>
    <dbReference type="NCBI Taxonomy" id="1212765"/>
    <lineage>
        <taxon>Bacteria</taxon>
        <taxon>Bacillati</taxon>
        <taxon>Mycoplasmatota</taxon>
        <taxon>Mollicutes</taxon>
        <taxon>Mycoplasmataceae</taxon>
        <taxon>Mycoplasma</taxon>
    </lineage>
</organism>
<dbReference type="EMBL" id="CP003731">
    <property type="protein sequence ID" value="AFO51649.1"/>
    <property type="molecule type" value="Genomic_DNA"/>
</dbReference>
<dbReference type="KEGG" id="mhl:MHLP_00345"/>
<reference evidence="1 2" key="1">
    <citation type="journal article" date="2012" name="J. Bacteriol.">
        <title>Genome Sequence of "Candidatus Mycoplasma haemolamae" Strain Purdue, a Red Blood Cell Pathogen of Alpacas (Vicugna pacos) and Llamas (Lama glama).</title>
        <authorList>
            <person name="Guimaraes A.M."/>
            <person name="Toth B."/>
            <person name="Santos A.P."/>
            <person name="do Nascimento N.C."/>
            <person name="Kritchevsky J.E."/>
            <person name="Messick J.B."/>
        </authorList>
    </citation>
    <scope>NUCLEOTIDE SEQUENCE [LARGE SCALE GENOMIC DNA]</scope>
    <source>
        <strain evidence="1 2">Purdue</strain>
    </source>
</reference>
<evidence type="ECO:0000313" key="1">
    <source>
        <dbReference type="EMBL" id="AFO51649.1"/>
    </source>
</evidence>
<dbReference type="Proteomes" id="UP000006502">
    <property type="component" value="Chromosome"/>
</dbReference>
<protein>
    <submittedName>
        <fullName evidence="1">Uncharacterized protein</fullName>
    </submittedName>
</protein>